<dbReference type="Proteomes" id="UP000821837">
    <property type="component" value="Unassembled WGS sequence"/>
</dbReference>
<gene>
    <name evidence="1" type="ORF">HPB52_007170</name>
</gene>
<comment type="caution">
    <text evidence="1">The sequence shown here is derived from an EMBL/GenBank/DDBJ whole genome shotgun (WGS) entry which is preliminary data.</text>
</comment>
<evidence type="ECO:0000313" key="1">
    <source>
        <dbReference type="EMBL" id="KAH7968239.1"/>
    </source>
</evidence>
<name>A0A9D4Q5B6_RHISA</name>
<sequence length="90" mass="9032">MMWTTIPASDSRPELPQTYKSTALAAAVARRERASDAAVAASASGGLPGRSCRRGRSLLIHTSAACAALCGPATGEEAALVATSTSAEGN</sequence>
<organism evidence="1 2">
    <name type="scientific">Rhipicephalus sanguineus</name>
    <name type="common">Brown dog tick</name>
    <name type="synonym">Ixodes sanguineus</name>
    <dbReference type="NCBI Taxonomy" id="34632"/>
    <lineage>
        <taxon>Eukaryota</taxon>
        <taxon>Metazoa</taxon>
        <taxon>Ecdysozoa</taxon>
        <taxon>Arthropoda</taxon>
        <taxon>Chelicerata</taxon>
        <taxon>Arachnida</taxon>
        <taxon>Acari</taxon>
        <taxon>Parasitiformes</taxon>
        <taxon>Ixodida</taxon>
        <taxon>Ixodoidea</taxon>
        <taxon>Ixodidae</taxon>
        <taxon>Rhipicephalinae</taxon>
        <taxon>Rhipicephalus</taxon>
        <taxon>Rhipicephalus</taxon>
    </lineage>
</organism>
<protein>
    <submittedName>
        <fullName evidence="1">Uncharacterized protein</fullName>
    </submittedName>
</protein>
<reference evidence="1" key="1">
    <citation type="journal article" date="2020" name="Cell">
        <title>Large-Scale Comparative Analyses of Tick Genomes Elucidate Their Genetic Diversity and Vector Capacities.</title>
        <authorList>
            <consortium name="Tick Genome and Microbiome Consortium (TIGMIC)"/>
            <person name="Jia N."/>
            <person name="Wang J."/>
            <person name="Shi W."/>
            <person name="Du L."/>
            <person name="Sun Y."/>
            <person name="Zhan W."/>
            <person name="Jiang J.F."/>
            <person name="Wang Q."/>
            <person name="Zhang B."/>
            <person name="Ji P."/>
            <person name="Bell-Sakyi L."/>
            <person name="Cui X.M."/>
            <person name="Yuan T.T."/>
            <person name="Jiang B.G."/>
            <person name="Yang W.F."/>
            <person name="Lam T.T."/>
            <person name="Chang Q.C."/>
            <person name="Ding S.J."/>
            <person name="Wang X.J."/>
            <person name="Zhu J.G."/>
            <person name="Ruan X.D."/>
            <person name="Zhao L."/>
            <person name="Wei J.T."/>
            <person name="Ye R.Z."/>
            <person name="Que T.C."/>
            <person name="Du C.H."/>
            <person name="Zhou Y.H."/>
            <person name="Cheng J.X."/>
            <person name="Dai P.F."/>
            <person name="Guo W.B."/>
            <person name="Han X.H."/>
            <person name="Huang E.J."/>
            <person name="Li L.F."/>
            <person name="Wei W."/>
            <person name="Gao Y.C."/>
            <person name="Liu J.Z."/>
            <person name="Shao H.Z."/>
            <person name="Wang X."/>
            <person name="Wang C.C."/>
            <person name="Yang T.C."/>
            <person name="Huo Q.B."/>
            <person name="Li W."/>
            <person name="Chen H.Y."/>
            <person name="Chen S.E."/>
            <person name="Zhou L.G."/>
            <person name="Ni X.B."/>
            <person name="Tian J.H."/>
            <person name="Sheng Y."/>
            <person name="Liu T."/>
            <person name="Pan Y.S."/>
            <person name="Xia L.Y."/>
            <person name="Li J."/>
            <person name="Zhao F."/>
            <person name="Cao W.C."/>
        </authorList>
    </citation>
    <scope>NUCLEOTIDE SEQUENCE</scope>
    <source>
        <strain evidence="1">Rsan-2018</strain>
    </source>
</reference>
<dbReference type="EMBL" id="JABSTV010001248">
    <property type="protein sequence ID" value="KAH7968239.1"/>
    <property type="molecule type" value="Genomic_DNA"/>
</dbReference>
<proteinExistence type="predicted"/>
<dbReference type="AlphaFoldDB" id="A0A9D4Q5B6"/>
<evidence type="ECO:0000313" key="2">
    <source>
        <dbReference type="Proteomes" id="UP000821837"/>
    </source>
</evidence>
<keyword evidence="2" id="KW-1185">Reference proteome</keyword>
<accession>A0A9D4Q5B6</accession>
<reference evidence="1" key="2">
    <citation type="submission" date="2021-09" db="EMBL/GenBank/DDBJ databases">
        <authorList>
            <person name="Jia N."/>
            <person name="Wang J."/>
            <person name="Shi W."/>
            <person name="Du L."/>
            <person name="Sun Y."/>
            <person name="Zhan W."/>
            <person name="Jiang J."/>
            <person name="Wang Q."/>
            <person name="Zhang B."/>
            <person name="Ji P."/>
            <person name="Sakyi L.B."/>
            <person name="Cui X."/>
            <person name="Yuan T."/>
            <person name="Jiang B."/>
            <person name="Yang W."/>
            <person name="Lam T.T.-Y."/>
            <person name="Chang Q."/>
            <person name="Ding S."/>
            <person name="Wang X."/>
            <person name="Zhu J."/>
            <person name="Ruan X."/>
            <person name="Zhao L."/>
            <person name="Wei J."/>
            <person name="Que T."/>
            <person name="Du C."/>
            <person name="Cheng J."/>
            <person name="Dai P."/>
            <person name="Han X."/>
            <person name="Huang E."/>
            <person name="Gao Y."/>
            <person name="Liu J."/>
            <person name="Shao H."/>
            <person name="Ye R."/>
            <person name="Li L."/>
            <person name="Wei W."/>
            <person name="Wang X."/>
            <person name="Wang C."/>
            <person name="Huo Q."/>
            <person name="Li W."/>
            <person name="Guo W."/>
            <person name="Chen H."/>
            <person name="Chen S."/>
            <person name="Zhou L."/>
            <person name="Zhou L."/>
            <person name="Ni X."/>
            <person name="Tian J."/>
            <person name="Zhou Y."/>
            <person name="Sheng Y."/>
            <person name="Liu T."/>
            <person name="Pan Y."/>
            <person name="Xia L."/>
            <person name="Li J."/>
            <person name="Zhao F."/>
            <person name="Cao W."/>
        </authorList>
    </citation>
    <scope>NUCLEOTIDE SEQUENCE</scope>
    <source>
        <strain evidence="1">Rsan-2018</strain>
        <tissue evidence="1">Larvae</tissue>
    </source>
</reference>